<accession>A0ABW8AH45</accession>
<dbReference type="Pfam" id="PF19690">
    <property type="entry name" value="DUF6191"/>
    <property type="match status" value="1"/>
</dbReference>
<name>A0ABW8AH45_9ACTN</name>
<dbReference type="InterPro" id="IPR045684">
    <property type="entry name" value="DUF6191"/>
</dbReference>
<organism evidence="2 3">
    <name type="scientific">Spongisporangium articulatum</name>
    <dbReference type="NCBI Taxonomy" id="3362603"/>
    <lineage>
        <taxon>Bacteria</taxon>
        <taxon>Bacillati</taxon>
        <taxon>Actinomycetota</taxon>
        <taxon>Actinomycetes</taxon>
        <taxon>Kineosporiales</taxon>
        <taxon>Kineosporiaceae</taxon>
        <taxon>Spongisporangium</taxon>
    </lineage>
</organism>
<evidence type="ECO:0000313" key="3">
    <source>
        <dbReference type="Proteomes" id="UP001612915"/>
    </source>
</evidence>
<keyword evidence="3" id="KW-1185">Reference proteome</keyword>
<dbReference type="Proteomes" id="UP001612915">
    <property type="component" value="Unassembled WGS sequence"/>
</dbReference>
<feature type="compositionally biased region" description="Basic and acidic residues" evidence="1">
    <location>
        <begin position="34"/>
        <end position="43"/>
    </location>
</feature>
<feature type="region of interest" description="Disordered" evidence="1">
    <location>
        <begin position="34"/>
        <end position="81"/>
    </location>
</feature>
<sequence length="81" mass="8850">MGLLRWMRGGRTESALGGGAFGEAFEVFQPTRKHTVEQQDHQKVKVAPSEDGAPPLRIDLESGRAVVRRPRPEPPSGEEAS</sequence>
<protein>
    <submittedName>
        <fullName evidence="2">DUF6191 domain-containing protein</fullName>
    </submittedName>
</protein>
<evidence type="ECO:0000256" key="1">
    <source>
        <dbReference type="SAM" id="MobiDB-lite"/>
    </source>
</evidence>
<comment type="caution">
    <text evidence="2">The sequence shown here is derived from an EMBL/GenBank/DDBJ whole genome shotgun (WGS) entry which is preliminary data.</text>
</comment>
<gene>
    <name evidence="2" type="ORF">ACIB24_01190</name>
</gene>
<reference evidence="2 3" key="1">
    <citation type="submission" date="2024-10" db="EMBL/GenBank/DDBJ databases">
        <title>The Natural Products Discovery Center: Release of the First 8490 Sequenced Strains for Exploring Actinobacteria Biosynthetic Diversity.</title>
        <authorList>
            <person name="Kalkreuter E."/>
            <person name="Kautsar S.A."/>
            <person name="Yang D."/>
            <person name="Bader C.D."/>
            <person name="Teijaro C.N."/>
            <person name="Fluegel L."/>
            <person name="Davis C.M."/>
            <person name="Simpson J.R."/>
            <person name="Lauterbach L."/>
            <person name="Steele A.D."/>
            <person name="Gui C."/>
            <person name="Meng S."/>
            <person name="Li G."/>
            <person name="Viehrig K."/>
            <person name="Ye F."/>
            <person name="Su P."/>
            <person name="Kiefer A.F."/>
            <person name="Nichols A."/>
            <person name="Cepeda A.J."/>
            <person name="Yan W."/>
            <person name="Fan B."/>
            <person name="Jiang Y."/>
            <person name="Adhikari A."/>
            <person name="Zheng C.-J."/>
            <person name="Schuster L."/>
            <person name="Cowan T.M."/>
            <person name="Smanski M.J."/>
            <person name="Chevrette M.G."/>
            <person name="De Carvalho L.P.S."/>
            <person name="Shen B."/>
        </authorList>
    </citation>
    <scope>NUCLEOTIDE SEQUENCE [LARGE SCALE GENOMIC DNA]</scope>
    <source>
        <strain evidence="2 3">NPDC049639</strain>
    </source>
</reference>
<proteinExistence type="predicted"/>
<evidence type="ECO:0000313" key="2">
    <source>
        <dbReference type="EMBL" id="MFI7585672.1"/>
    </source>
</evidence>
<dbReference type="EMBL" id="JBITLV010000001">
    <property type="protein sequence ID" value="MFI7585672.1"/>
    <property type="molecule type" value="Genomic_DNA"/>
</dbReference>
<dbReference type="RefSeq" id="WP_398273959.1">
    <property type="nucleotide sequence ID" value="NZ_JBITLV010000001.1"/>
</dbReference>